<reference evidence="15" key="1">
    <citation type="submission" date="2010-02" db="EMBL/GenBank/DDBJ databases">
        <title>Complete sequence of Desulfurivibrio alkaliphilus AHT2.</title>
        <authorList>
            <consortium name="US DOE Joint Genome Institute"/>
            <person name="Pitluck S."/>
            <person name="Chertkov O."/>
            <person name="Detter J.C."/>
            <person name="Han C."/>
            <person name="Tapia R."/>
            <person name="Larimer F."/>
            <person name="Land M."/>
            <person name="Hauser L."/>
            <person name="Kyrpides N."/>
            <person name="Mikhailova N."/>
            <person name="Sorokin D.Y."/>
            <person name="Muyzer G."/>
            <person name="Woyke T."/>
        </authorList>
    </citation>
    <scope>NUCLEOTIDE SEQUENCE [LARGE SCALE GENOMIC DNA]</scope>
    <source>
        <strain evidence="15">DSM 19089 / UNIQEM U267 / AHT2</strain>
    </source>
</reference>
<evidence type="ECO:0000256" key="11">
    <source>
        <dbReference type="ARBA" id="ARBA00060755"/>
    </source>
</evidence>
<dbReference type="InterPro" id="IPR002314">
    <property type="entry name" value="aa-tRNA-synt_IIb"/>
</dbReference>
<dbReference type="GO" id="GO:0005829">
    <property type="term" value="C:cytosol"/>
    <property type="evidence" value="ECO:0007669"/>
    <property type="project" value="TreeGrafter"/>
</dbReference>
<dbReference type="PRINTS" id="PR01046">
    <property type="entry name" value="TRNASYNTHPRO"/>
</dbReference>
<evidence type="ECO:0000256" key="1">
    <source>
        <dbReference type="ARBA" id="ARBA00004496"/>
    </source>
</evidence>
<dbReference type="NCBIfam" id="NF006625">
    <property type="entry name" value="PRK09194.1"/>
    <property type="match status" value="1"/>
</dbReference>
<evidence type="ECO:0000259" key="13">
    <source>
        <dbReference type="PROSITE" id="PS50862"/>
    </source>
</evidence>
<gene>
    <name evidence="12" type="primary">proS</name>
    <name evidence="14" type="ordered locus">DaAHT2_0252</name>
</gene>
<keyword evidence="3 12" id="KW-0963">Cytoplasm</keyword>
<protein>
    <recommendedName>
        <fullName evidence="12">Proline--tRNA ligase</fullName>
        <ecNumber evidence="12">6.1.1.15</ecNumber>
    </recommendedName>
    <alternativeName>
        <fullName evidence="12">Prolyl-tRNA synthetase</fullName>
        <shortName evidence="12">ProRS</shortName>
    </alternativeName>
</protein>
<dbReference type="Pfam" id="PF00587">
    <property type="entry name" value="tRNA-synt_2b"/>
    <property type="match status" value="1"/>
</dbReference>
<accession>D6Z6K4</accession>
<dbReference type="AlphaFoldDB" id="D6Z6K4"/>
<evidence type="ECO:0000256" key="7">
    <source>
        <dbReference type="ARBA" id="ARBA00022917"/>
    </source>
</evidence>
<evidence type="ECO:0000313" key="15">
    <source>
        <dbReference type="Proteomes" id="UP000001508"/>
    </source>
</evidence>
<dbReference type="STRING" id="589865.DaAHT2_0252"/>
<evidence type="ECO:0000256" key="3">
    <source>
        <dbReference type="ARBA" id="ARBA00022490"/>
    </source>
</evidence>
<comment type="domain">
    <text evidence="12">Consists of three domains: the N-terminal catalytic domain, the editing domain and the C-terminal anticodon-binding domain.</text>
</comment>
<dbReference type="GO" id="GO:0006433">
    <property type="term" value="P:prolyl-tRNA aminoacylation"/>
    <property type="evidence" value="ECO:0007669"/>
    <property type="project" value="UniProtKB-UniRule"/>
</dbReference>
<dbReference type="InterPro" id="IPR006195">
    <property type="entry name" value="aa-tRNA-synth_II"/>
</dbReference>
<dbReference type="FunCoup" id="D6Z6K4">
    <property type="interactions" value="450"/>
</dbReference>
<comment type="similarity">
    <text evidence="11 12">Belongs to the class-II aminoacyl-tRNA synthetase family. ProS type 1 subfamily.</text>
</comment>
<dbReference type="SUPFAM" id="SSF55681">
    <property type="entry name" value="Class II aaRS and biotin synthetases"/>
    <property type="match status" value="1"/>
</dbReference>
<dbReference type="Pfam" id="PF04073">
    <property type="entry name" value="tRNA_edit"/>
    <property type="match status" value="1"/>
</dbReference>
<keyword evidence="8 12" id="KW-0030">Aminoacyl-tRNA synthetase</keyword>
<dbReference type="CDD" id="cd04334">
    <property type="entry name" value="ProRS-INS"/>
    <property type="match status" value="1"/>
</dbReference>
<dbReference type="PROSITE" id="PS50862">
    <property type="entry name" value="AA_TRNA_LIGASE_II"/>
    <property type="match status" value="1"/>
</dbReference>
<evidence type="ECO:0000256" key="4">
    <source>
        <dbReference type="ARBA" id="ARBA00022598"/>
    </source>
</evidence>
<dbReference type="GO" id="GO:0002161">
    <property type="term" value="F:aminoacyl-tRNA deacylase activity"/>
    <property type="evidence" value="ECO:0007669"/>
    <property type="project" value="InterPro"/>
</dbReference>
<dbReference type="InterPro" id="IPR023717">
    <property type="entry name" value="Pro-tRNA-Synthase_IIa_type1"/>
</dbReference>
<name>D6Z6K4_DESAT</name>
<dbReference type="SUPFAM" id="SSF52954">
    <property type="entry name" value="Class II aaRS ABD-related"/>
    <property type="match status" value="1"/>
</dbReference>
<keyword evidence="7 12" id="KW-0648">Protein biosynthesis</keyword>
<dbReference type="KEGG" id="dak:DaAHT2_0252"/>
<dbReference type="OrthoDB" id="9809052at2"/>
<dbReference type="InterPro" id="IPR007214">
    <property type="entry name" value="YbaK/aa-tRNA-synth-assoc-dom"/>
</dbReference>
<evidence type="ECO:0000256" key="6">
    <source>
        <dbReference type="ARBA" id="ARBA00022840"/>
    </source>
</evidence>
<keyword evidence="4 12" id="KW-0436">Ligase</keyword>
<dbReference type="Gene3D" id="3.30.930.10">
    <property type="entry name" value="Bira Bifunctional Protein, Domain 2"/>
    <property type="match status" value="2"/>
</dbReference>
<comment type="subunit">
    <text evidence="2 12">Homodimer.</text>
</comment>
<feature type="domain" description="Aminoacyl-transfer RNA synthetases class-II family profile" evidence="13">
    <location>
        <begin position="38"/>
        <end position="463"/>
    </location>
</feature>
<dbReference type="NCBIfam" id="TIGR00409">
    <property type="entry name" value="proS_fam_II"/>
    <property type="match status" value="1"/>
</dbReference>
<dbReference type="InterPro" id="IPR045864">
    <property type="entry name" value="aa-tRNA-synth_II/BPL/LPL"/>
</dbReference>
<evidence type="ECO:0000256" key="10">
    <source>
        <dbReference type="ARBA" id="ARBA00053664"/>
    </source>
</evidence>
<dbReference type="InterPro" id="IPR002316">
    <property type="entry name" value="Pro-tRNA-ligase_IIa"/>
</dbReference>
<evidence type="ECO:0000256" key="5">
    <source>
        <dbReference type="ARBA" id="ARBA00022741"/>
    </source>
</evidence>
<dbReference type="GO" id="GO:0005524">
    <property type="term" value="F:ATP binding"/>
    <property type="evidence" value="ECO:0007669"/>
    <property type="project" value="UniProtKB-UniRule"/>
</dbReference>
<dbReference type="FunFam" id="3.30.930.10:FF:000065">
    <property type="entry name" value="Proline--tRNA ligase"/>
    <property type="match status" value="1"/>
</dbReference>
<evidence type="ECO:0000256" key="8">
    <source>
        <dbReference type="ARBA" id="ARBA00023146"/>
    </source>
</evidence>
<evidence type="ECO:0000256" key="9">
    <source>
        <dbReference type="ARBA" id="ARBA00047671"/>
    </source>
</evidence>
<dbReference type="InParanoid" id="D6Z6K4"/>
<dbReference type="InterPro" id="IPR036621">
    <property type="entry name" value="Anticodon-bd_dom_sf"/>
</dbReference>
<dbReference type="HOGENOM" id="CLU_016739_0_0_7"/>
<dbReference type="InterPro" id="IPR036754">
    <property type="entry name" value="YbaK/aa-tRNA-synt-asso_dom_sf"/>
</dbReference>
<dbReference type="InterPro" id="IPR004154">
    <property type="entry name" value="Anticodon-bd"/>
</dbReference>
<keyword evidence="15" id="KW-1185">Reference proteome</keyword>
<keyword evidence="5 12" id="KW-0547">Nucleotide-binding</keyword>
<dbReference type="PANTHER" id="PTHR42753">
    <property type="entry name" value="MITOCHONDRIAL RIBOSOME PROTEIN L39/PROLYL-TRNA LIGASE FAMILY MEMBER"/>
    <property type="match status" value="1"/>
</dbReference>
<evidence type="ECO:0000256" key="12">
    <source>
        <dbReference type="HAMAP-Rule" id="MF_01569"/>
    </source>
</evidence>
<dbReference type="HAMAP" id="MF_01569">
    <property type="entry name" value="Pro_tRNA_synth_type1"/>
    <property type="match status" value="1"/>
</dbReference>
<comment type="catalytic activity">
    <reaction evidence="9 12">
        <text>tRNA(Pro) + L-proline + ATP = L-prolyl-tRNA(Pro) + AMP + diphosphate</text>
        <dbReference type="Rhea" id="RHEA:14305"/>
        <dbReference type="Rhea" id="RHEA-COMP:9700"/>
        <dbReference type="Rhea" id="RHEA-COMP:9702"/>
        <dbReference type="ChEBI" id="CHEBI:30616"/>
        <dbReference type="ChEBI" id="CHEBI:33019"/>
        <dbReference type="ChEBI" id="CHEBI:60039"/>
        <dbReference type="ChEBI" id="CHEBI:78442"/>
        <dbReference type="ChEBI" id="CHEBI:78532"/>
        <dbReference type="ChEBI" id="CHEBI:456215"/>
        <dbReference type="EC" id="6.1.1.15"/>
    </reaction>
</comment>
<evidence type="ECO:0000256" key="2">
    <source>
        <dbReference type="ARBA" id="ARBA00011738"/>
    </source>
</evidence>
<dbReference type="InterPro" id="IPR004500">
    <property type="entry name" value="Pro-tRNA-synth_IIa_bac-type"/>
</dbReference>
<dbReference type="PANTHER" id="PTHR42753:SF2">
    <property type="entry name" value="PROLINE--TRNA LIGASE"/>
    <property type="match status" value="1"/>
</dbReference>
<sequence length="576" mass="64050">MRFSQLLLPTLKEDPAEAEVISHKLMLRGGFIRKLTAGVYSYLPLGLAAIRKVEQIVREEMNRAGAQELLLPMVQPADLWRESGRWEKYGPELLRFKDRHQRESCLGPTHEEVITDLVRMNIHSYRQLPVNLYQVQTKFRDEIRPRFGLMRGREFIMKDGYSFDLDEAGAELTYRKMYDAYQRIFSRCGLAFRAVEADTGTIGGSFSHEFMVLAATGEDVVVICQHCDYAANLEKATANPDEAGRSEAPKTLEKVATPGRKTVTEVCEFLQIPQENLVKTMIYLADGQPVAVLLRGDHEVQPVKLQNLLNAQEVELAEDDKILGLTGAPAGYLGPVGLKIPLVMDEAVAGMVNFVTGANESDQHLVNVNLERDFSPNHRGDIRMVNEDDRCPRCGGRLALTRGIEVGHIFKLGTNYSEALNATFLDDQGQSRHFVMGCFGIGVSRTVAAAIEQNHDRDGMIFPLPIAPFQVILLNLTPKDEVISAEAERLYQALTADGIEVLLDDRDERPGSKFKDADLIGIPIRLMVGKRFKNDGLLEIRTRADGQTSEATPAAAEAVIKEMVAAALTSTSQDHD</sequence>
<dbReference type="eggNOG" id="COG0442">
    <property type="taxonomic scope" value="Bacteria"/>
</dbReference>
<dbReference type="EMBL" id="CP001940">
    <property type="protein sequence ID" value="ADH84963.1"/>
    <property type="molecule type" value="Genomic_DNA"/>
</dbReference>
<dbReference type="CDD" id="cd00779">
    <property type="entry name" value="ProRS_core_prok"/>
    <property type="match status" value="1"/>
</dbReference>
<dbReference type="RefSeq" id="WP_013162494.1">
    <property type="nucleotide sequence ID" value="NC_014216.1"/>
</dbReference>
<dbReference type="EC" id="6.1.1.15" evidence="12"/>
<dbReference type="GO" id="GO:0004827">
    <property type="term" value="F:proline-tRNA ligase activity"/>
    <property type="evidence" value="ECO:0007669"/>
    <property type="project" value="UniProtKB-UniRule"/>
</dbReference>
<keyword evidence="6 12" id="KW-0067">ATP-binding</keyword>
<dbReference type="FunFam" id="3.30.930.10:FF:000066">
    <property type="entry name" value="Proline--tRNA ligase"/>
    <property type="match status" value="1"/>
</dbReference>
<dbReference type="PIRSF" id="PIRSF001535">
    <property type="entry name" value="ProRS_1"/>
    <property type="match status" value="1"/>
</dbReference>
<evidence type="ECO:0000313" key="14">
    <source>
        <dbReference type="EMBL" id="ADH84963.1"/>
    </source>
</evidence>
<comment type="function">
    <text evidence="10 12">Catalyzes the attachment of proline to tRNA(Pro) in a two-step reaction: proline is first activated by ATP to form Pro-AMP and then transferred to the acceptor end of tRNA(Pro). As ProRS can inadvertently accommodate and process non-cognate amino acids such as alanine and cysteine, to avoid such errors it has two additional distinct editing activities against alanine. One activity is designated as 'pretransfer' editing and involves the tRNA(Pro)-independent hydrolysis of activated Ala-AMP. The other activity is designated 'posttransfer' editing and involves deacylation of mischarged Ala-tRNA(Pro). The misacylated Cys-tRNA(Pro) is not edited by ProRS.</text>
</comment>
<proteinExistence type="inferred from homology"/>
<organism evidence="14 15">
    <name type="scientific">Desulfurivibrio alkaliphilus (strain DSM 19089 / UNIQEM U267 / AHT2)</name>
    <dbReference type="NCBI Taxonomy" id="589865"/>
    <lineage>
        <taxon>Bacteria</taxon>
        <taxon>Pseudomonadati</taxon>
        <taxon>Thermodesulfobacteriota</taxon>
        <taxon>Desulfobulbia</taxon>
        <taxon>Desulfobulbales</taxon>
        <taxon>Desulfobulbaceae</taxon>
        <taxon>Desulfurivibrio</taxon>
    </lineage>
</organism>
<comment type="subcellular location">
    <subcellularLocation>
        <location evidence="1 12">Cytoplasm</location>
    </subcellularLocation>
</comment>
<dbReference type="InterPro" id="IPR050062">
    <property type="entry name" value="Pro-tRNA_synthetase"/>
</dbReference>
<dbReference type="SUPFAM" id="SSF55826">
    <property type="entry name" value="YbaK/ProRS associated domain"/>
    <property type="match status" value="1"/>
</dbReference>
<dbReference type="Gene3D" id="3.40.50.800">
    <property type="entry name" value="Anticodon-binding domain"/>
    <property type="match status" value="1"/>
</dbReference>
<dbReference type="Pfam" id="PF03129">
    <property type="entry name" value="HGTP_anticodon"/>
    <property type="match status" value="1"/>
</dbReference>
<dbReference type="InterPro" id="IPR033730">
    <property type="entry name" value="ProRS_core_prok"/>
</dbReference>
<dbReference type="Proteomes" id="UP000001508">
    <property type="component" value="Chromosome"/>
</dbReference>
<dbReference type="InterPro" id="IPR044140">
    <property type="entry name" value="ProRS_anticodon_short"/>
</dbReference>
<dbReference type="CDD" id="cd00861">
    <property type="entry name" value="ProRS_anticodon_short"/>
    <property type="match status" value="1"/>
</dbReference>